<comment type="caution">
    <text evidence="2">The sequence shown here is derived from an EMBL/GenBank/DDBJ whole genome shotgun (WGS) entry which is preliminary data.</text>
</comment>
<dbReference type="Pfam" id="PF03797">
    <property type="entry name" value="Autotransporter"/>
    <property type="match status" value="1"/>
</dbReference>
<dbReference type="InterPro" id="IPR006315">
    <property type="entry name" value="OM_autotransptr_brl_dom"/>
</dbReference>
<proteinExistence type="predicted"/>
<protein>
    <submittedName>
        <fullName evidence="2">Autotransporter domain-containing protein</fullName>
    </submittedName>
</protein>
<dbReference type="InterPro" id="IPR036709">
    <property type="entry name" value="Autotransporte_beta_dom_sf"/>
</dbReference>
<accession>A0ABU7ZSH7</accession>
<dbReference type="SMART" id="SM00869">
    <property type="entry name" value="Autotransporter"/>
    <property type="match status" value="1"/>
</dbReference>
<keyword evidence="3" id="KW-1185">Reference proteome</keyword>
<sequence length="1145" mass="112647">MDPGLQIATMPGFSVNTATGDALSISGWGAVSYTDANSSNLTTTGGRGLVATANALSGDGTSSLFISTAGNILSSGTGVLASNLGAGSLTVQLGNVTTTSTGSNSFGVQISGSAAATGMTLTAGTIDAAYGGISAGSYAGFGTVSITTTGDVIGRSQTAIDANITRAGSSLNLDIGGNVSSATHTGIRAFLSGSSNSGNGTMTINVAGTVSGQATGIYADARGGSTLTLSAAGASGGTSDGIRAFGGSGTASITVTGLVQGAADNAGVNYMHSGSGTSTLSLASVQGGNYGAYLFGSGTGATVLSASGSITAASANSTAVGTSMTGNAGALDISVTSLSATLYGAYLGNDGRGATSFTATGPVTVSGANSTGVLVNQGANAGAVDLNLASVSSALYGVYIDNSGAGAVRLNAAGPIVATAAGSTGIRVVQRTASTGTDINLGQVSAQGYGVYITNNGQGTTRLTSSGTISATGSTSYGILHYGTANAVLDVNTVEAKTIGIYLGSTGEAELTVRGTVSGASAAISANGTSLLDVRVLEGAVVGALPGSPEGFAVSPATGALRLANSGTLLGSVSGGSGDDVVTNAGVWRLRDWDNAGTAVNAVALGAGNDTLTNLAGGQIIAALDASRGERTGFTGIGTFVNHGLLSMADGGTGDVVSVSGGTLTLASGSVLALDINAAGEADRVEVTGKAIIETGAKVSASSLDGVKLDHDYLVLSATEGVSGRFTEAFSAFLQLETRSDAQNAYIRLNKTADLAAAAATGNQQAVAAAIPASGELRNSLLVLRTNEEARQALEVLSGDVYASGQVAVQGATGQIIGILERRMRGIISASPVAPAVQPLGYAEEPRSTAAQVFDPVLGAGAGAGAEAAVDTGLSVWSSAYGQAGELDGGNGAADLSSRAGGFVAGADALAGSWRLGMVAGYGRSVFKTPGGQSRGTSNNYSLGAYGANAWGPVRLRTGVMHTWHQLETRRSVAFGTFSDQLAASYDARTFEAFGEIGYAFALPTATSLEPFAGVSYTRAHTDAYQETGGAARLSGNATDRNTVFSALGLRASHPFVTSIGTLRINAGASWKHAYGSLSGTTEHALAGGSVFSVSGSSTARDAAVVEAGASLDLGRRASLGLTYTGEFAKGSSENGVKADFRLRF</sequence>
<dbReference type="InterPro" id="IPR005546">
    <property type="entry name" value="Autotransporte_beta"/>
</dbReference>
<dbReference type="EMBL" id="JBAKBE010000011">
    <property type="protein sequence ID" value="MEH0097981.1"/>
    <property type="molecule type" value="Genomic_DNA"/>
</dbReference>
<organism evidence="2 3">
    <name type="scientific">Pannonibacter anstelovis</name>
    <dbReference type="NCBI Taxonomy" id="3121537"/>
    <lineage>
        <taxon>Bacteria</taxon>
        <taxon>Pseudomonadati</taxon>
        <taxon>Pseudomonadota</taxon>
        <taxon>Alphaproteobacteria</taxon>
        <taxon>Hyphomicrobiales</taxon>
        <taxon>Stappiaceae</taxon>
        <taxon>Pannonibacter</taxon>
    </lineage>
</organism>
<evidence type="ECO:0000313" key="3">
    <source>
        <dbReference type="Proteomes" id="UP001380822"/>
    </source>
</evidence>
<feature type="domain" description="Autotransporter" evidence="1">
    <location>
        <begin position="869"/>
        <end position="1145"/>
    </location>
</feature>
<dbReference type="Proteomes" id="UP001380822">
    <property type="component" value="Unassembled WGS sequence"/>
</dbReference>
<dbReference type="NCBIfam" id="TIGR01414">
    <property type="entry name" value="autotrans_barl"/>
    <property type="match status" value="1"/>
</dbReference>
<evidence type="ECO:0000313" key="2">
    <source>
        <dbReference type="EMBL" id="MEH0097981.1"/>
    </source>
</evidence>
<dbReference type="SUPFAM" id="SSF103515">
    <property type="entry name" value="Autotransporter"/>
    <property type="match status" value="1"/>
</dbReference>
<dbReference type="Gene3D" id="2.40.128.130">
    <property type="entry name" value="Autotransporter beta-domain"/>
    <property type="match status" value="1"/>
</dbReference>
<name>A0ABU7ZSH7_9HYPH</name>
<dbReference type="RefSeq" id="WP_334252464.1">
    <property type="nucleotide sequence ID" value="NZ_JBAKBE010000011.1"/>
</dbReference>
<reference evidence="2 3" key="1">
    <citation type="submission" date="2024-02" db="EMBL/GenBank/DDBJ databases">
        <title>A new putative Pannonibacter species isolated from two cases of bloodstream infections in paediatric patients.</title>
        <authorList>
            <person name="Castellana S."/>
            <person name="De Laurentiis V."/>
            <person name="Grassi M."/>
            <person name="De Leonardis F."/>
            <person name="Mosca A."/>
            <person name="De Carlo C."/>
            <person name="Sparapano E."/>
            <person name="Ronga L."/>
            <person name="Santacroce L."/>
            <person name="Chironna M."/>
            <person name="De Robertis A."/>
            <person name="Bianco A."/>
            <person name="Del Sambro L."/>
            <person name="Capozzi L."/>
            <person name="Parisi A."/>
        </authorList>
    </citation>
    <scope>NUCLEOTIDE SEQUENCE [LARGE SCALE GENOMIC DNA]</scope>
    <source>
        <strain evidence="2 3">Pt2</strain>
    </source>
</reference>
<evidence type="ECO:0000259" key="1">
    <source>
        <dbReference type="PROSITE" id="PS51208"/>
    </source>
</evidence>
<gene>
    <name evidence="2" type="ORF">V6L76_17095</name>
</gene>
<dbReference type="PROSITE" id="PS51208">
    <property type="entry name" value="AUTOTRANSPORTER"/>
    <property type="match status" value="1"/>
</dbReference>